<evidence type="ECO:0000313" key="5">
    <source>
        <dbReference type="EMBL" id="APE96010.1"/>
    </source>
</evidence>
<name>A0A1J1ACX0_9EURY</name>
<dbReference type="NCBIfam" id="NF006916">
    <property type="entry name" value="PRK09407.1"/>
    <property type="match status" value="1"/>
</dbReference>
<dbReference type="EC" id="1.2.1.20" evidence="5"/>
<dbReference type="InterPro" id="IPR016161">
    <property type="entry name" value="Ald_DH/histidinol_DH"/>
</dbReference>
<feature type="domain" description="Aldehyde dehydrogenase" evidence="4">
    <location>
        <begin position="27"/>
        <end position="484"/>
    </location>
</feature>
<dbReference type="InterPro" id="IPR016162">
    <property type="entry name" value="Ald_DH_N"/>
</dbReference>
<keyword evidence="6" id="KW-1185">Reference proteome</keyword>
<organism evidence="5 6">
    <name type="scientific">Halodesulfurarchaeum formicicum</name>
    <dbReference type="NCBI Taxonomy" id="1873524"/>
    <lineage>
        <taxon>Archaea</taxon>
        <taxon>Methanobacteriati</taxon>
        <taxon>Methanobacteriota</taxon>
        <taxon>Stenosarchaea group</taxon>
        <taxon>Halobacteria</taxon>
        <taxon>Halobacteriales</taxon>
        <taxon>Halobacteriaceae</taxon>
        <taxon>Halodesulfurarchaeum</taxon>
    </lineage>
</organism>
<reference evidence="6" key="1">
    <citation type="submission" date="2016-08" db="EMBL/GenBank/DDBJ databases">
        <title>Discovery of first anaerobic lithoheterotrophic haloarchae widely represented in hypersaline habitats.</title>
        <authorList>
            <person name="Sorokin D.Y."/>
            <person name="Kublanov I.V."/>
            <person name="Roman P."/>
            <person name="Sinninghe Damste J.S."/>
            <person name="Golyshin P.N."/>
            <person name="Rojo D."/>
            <person name="Ciordia S."/>
            <person name="Mena Md.C."/>
            <person name="Ferrer M."/>
            <person name="Smedile F."/>
            <person name="Messina E."/>
            <person name="La Cono V."/>
            <person name="Yakimov M.M."/>
        </authorList>
    </citation>
    <scope>NUCLEOTIDE SEQUENCE [LARGE SCALE GENOMIC DNA]</scope>
    <source>
        <strain evidence="6">HSR6</strain>
    </source>
</reference>
<dbReference type="KEGG" id="hhsr:HSR6_1567"/>
<evidence type="ECO:0000256" key="3">
    <source>
        <dbReference type="RuleBase" id="RU003345"/>
    </source>
</evidence>
<dbReference type="InterPro" id="IPR016163">
    <property type="entry name" value="Ald_DH_C"/>
</dbReference>
<dbReference type="GO" id="GO:0102810">
    <property type="term" value="F:glutarate-semialdehyde dehydrogenase (NADP+) activity"/>
    <property type="evidence" value="ECO:0007669"/>
    <property type="project" value="UniProtKB-EC"/>
</dbReference>
<dbReference type="PROSITE" id="PS00687">
    <property type="entry name" value="ALDEHYDE_DEHYDR_GLU"/>
    <property type="match status" value="1"/>
</dbReference>
<dbReference type="RefSeq" id="WP_071933282.1">
    <property type="nucleotide sequence ID" value="NZ_CP016804.1"/>
</dbReference>
<dbReference type="PANTHER" id="PTHR11699">
    <property type="entry name" value="ALDEHYDE DEHYDROGENASE-RELATED"/>
    <property type="match status" value="1"/>
</dbReference>
<dbReference type="Pfam" id="PF00171">
    <property type="entry name" value="Aldedh"/>
    <property type="match status" value="1"/>
</dbReference>
<sequence length="521" mass="56110">MTVAQFPPRVSESELSRLADTVRTAGERESISVRAPGMDAEIGSVPSGTETDVAEAVTRARAAQQSWANLPVESRARILRRFHETILDDRATVLDLIQLETGKSRLDALNELLDVANTARYYGHRPALLEPEPRRGAIPFLTRTTVEHPPVGVVGVISPWNYPLTLSIADAIPALLAGNAVVLTPASATPFTALLVWTLLRRAGLPEDVFQVVTGPGGTVGPALVDRVDFVVFTGSTGTGRRVASRAGENLIDATLELGGKNPMIVLADADLDRAVAAVIHGSFGNAGQLCLALERLYVSREVFDPFVERLVERIDTLELGLRYDYGPDVGSLIGPAQLATVKAHVEDATESGATVEVGGRHRPAVGPYVYEPTVLTNVDSSMTITREETFGPVVTVEPFDATSEAVEMANETDYGLNASIFTDTPERGRELASRIECGTVNVNGAYAPAWGSIDAPMGGMRDSGIGRRHGPEGVLKYTEARTVSEQRGPSIHPPRWLPNGWYESGMVWLLRLLDRLPGLR</sequence>
<dbReference type="EC" id="1.2.1.79" evidence="5"/>
<dbReference type="Gene3D" id="3.40.309.10">
    <property type="entry name" value="Aldehyde Dehydrogenase, Chain A, domain 2"/>
    <property type="match status" value="1"/>
</dbReference>
<protein>
    <submittedName>
        <fullName evidence="5">Succinate-semialdehyde dehydrogenase / glutarate-semialdehyde dehydrogenase</fullName>
        <ecNumber evidence="5">1.2.1.16</ecNumber>
        <ecNumber evidence="5">1.2.1.20</ecNumber>
        <ecNumber evidence="5">1.2.1.79</ecNumber>
    </submittedName>
</protein>
<gene>
    <name evidence="5" type="primary">gabD</name>
    <name evidence="5" type="ORF">HSR6_1567</name>
</gene>
<dbReference type="Proteomes" id="UP000186165">
    <property type="component" value="Chromosome"/>
</dbReference>
<keyword evidence="1 3" id="KW-0560">Oxidoreductase</keyword>
<evidence type="ECO:0000256" key="2">
    <source>
        <dbReference type="PROSITE-ProRule" id="PRU10007"/>
    </source>
</evidence>
<dbReference type="OrthoDB" id="6342at2157"/>
<evidence type="ECO:0000259" key="4">
    <source>
        <dbReference type="Pfam" id="PF00171"/>
    </source>
</evidence>
<dbReference type="EMBL" id="CP016804">
    <property type="protein sequence ID" value="APE96010.1"/>
    <property type="molecule type" value="Genomic_DNA"/>
</dbReference>
<dbReference type="GO" id="GO:0036243">
    <property type="term" value="F:succinate-semialdehyde dehydrogenase (NADP+) activity"/>
    <property type="evidence" value="ECO:0007669"/>
    <property type="project" value="UniProtKB-EC"/>
</dbReference>
<feature type="active site" evidence="2">
    <location>
        <position position="257"/>
    </location>
</feature>
<evidence type="ECO:0000313" key="6">
    <source>
        <dbReference type="Proteomes" id="UP000186165"/>
    </source>
</evidence>
<dbReference type="EC" id="1.2.1.16" evidence="5"/>
<dbReference type="FunFam" id="3.40.309.10:FF:000009">
    <property type="entry name" value="Aldehyde dehydrogenase A"/>
    <property type="match status" value="1"/>
</dbReference>
<evidence type="ECO:0000256" key="1">
    <source>
        <dbReference type="ARBA" id="ARBA00023002"/>
    </source>
</evidence>
<dbReference type="GeneID" id="30418095"/>
<accession>A0A1J1ACX0</accession>
<dbReference type="InterPro" id="IPR015590">
    <property type="entry name" value="Aldehyde_DH_dom"/>
</dbReference>
<dbReference type="InterPro" id="IPR029510">
    <property type="entry name" value="Ald_DH_CS_GLU"/>
</dbReference>
<dbReference type="SUPFAM" id="SSF53720">
    <property type="entry name" value="ALDH-like"/>
    <property type="match status" value="1"/>
</dbReference>
<dbReference type="Gene3D" id="3.40.605.10">
    <property type="entry name" value="Aldehyde Dehydrogenase, Chain A, domain 1"/>
    <property type="match status" value="1"/>
</dbReference>
<proteinExistence type="inferred from homology"/>
<dbReference type="AlphaFoldDB" id="A0A1J1ACX0"/>
<comment type="similarity">
    <text evidence="3">Belongs to the aldehyde dehydrogenase family.</text>
</comment>